<dbReference type="AlphaFoldDB" id="A0A8S1AIU1"/>
<comment type="caution">
    <text evidence="4">The sequence shown here is derived from an EMBL/GenBank/DDBJ whole genome shotgun (WGS) entry which is preliminary data.</text>
</comment>
<evidence type="ECO:0000313" key="5">
    <source>
        <dbReference type="Proteomes" id="UP000494106"/>
    </source>
</evidence>
<reference evidence="4 5" key="1">
    <citation type="submission" date="2020-04" db="EMBL/GenBank/DDBJ databases">
        <authorList>
            <person name="Wallbank WR R."/>
            <person name="Pardo Diaz C."/>
            <person name="Kozak K."/>
            <person name="Martin S."/>
            <person name="Jiggins C."/>
            <person name="Moest M."/>
            <person name="Warren A I."/>
            <person name="Byers J.R.P. K."/>
            <person name="Montejo-Kovacevich G."/>
            <person name="Yen C E."/>
        </authorList>
    </citation>
    <scope>NUCLEOTIDE SEQUENCE [LARGE SCALE GENOMIC DNA]</scope>
</reference>
<dbReference type="EMBL" id="CADEBC010000537">
    <property type="protein sequence ID" value="CAB3249202.1"/>
    <property type="molecule type" value="Genomic_DNA"/>
</dbReference>
<sequence>MMLDASLKIPEPCPLTTDLETRVPYVIIGDEGFGIHENLMRPFSGTHLDKNKRIFNYRLTRARRYVECAFGILANKWRVFHRPLDVNTTTAIWIVKACTVLHNFVREKEGLNDGYTSESEAFHFNSLPDDETLRGGRNANSVRTEFENYFVSESGSVSWQNEAI</sequence>
<evidence type="ECO:0000313" key="4">
    <source>
        <dbReference type="EMBL" id="CAB3249202.1"/>
    </source>
</evidence>
<evidence type="ECO:0000256" key="2">
    <source>
        <dbReference type="ARBA" id="ARBA00022723"/>
    </source>
</evidence>
<dbReference type="Proteomes" id="UP000494106">
    <property type="component" value="Unassembled WGS sequence"/>
</dbReference>
<comment type="cofactor">
    <cofactor evidence="1">
        <name>a divalent metal cation</name>
        <dbReference type="ChEBI" id="CHEBI:60240"/>
    </cofactor>
</comment>
<proteinExistence type="predicted"/>
<organism evidence="4 5">
    <name type="scientific">Arctia plantaginis</name>
    <name type="common">Wood tiger moth</name>
    <name type="synonym">Phalaena plantaginis</name>
    <dbReference type="NCBI Taxonomy" id="874455"/>
    <lineage>
        <taxon>Eukaryota</taxon>
        <taxon>Metazoa</taxon>
        <taxon>Ecdysozoa</taxon>
        <taxon>Arthropoda</taxon>
        <taxon>Hexapoda</taxon>
        <taxon>Insecta</taxon>
        <taxon>Pterygota</taxon>
        <taxon>Neoptera</taxon>
        <taxon>Endopterygota</taxon>
        <taxon>Lepidoptera</taxon>
        <taxon>Glossata</taxon>
        <taxon>Ditrysia</taxon>
        <taxon>Noctuoidea</taxon>
        <taxon>Erebidae</taxon>
        <taxon>Arctiinae</taxon>
        <taxon>Arctia</taxon>
    </lineage>
</organism>
<evidence type="ECO:0000256" key="1">
    <source>
        <dbReference type="ARBA" id="ARBA00001968"/>
    </source>
</evidence>
<evidence type="ECO:0000259" key="3">
    <source>
        <dbReference type="Pfam" id="PF13359"/>
    </source>
</evidence>
<keyword evidence="5" id="KW-1185">Reference proteome</keyword>
<keyword evidence="2" id="KW-0479">Metal-binding</keyword>
<name>A0A8S1AIU1_ARCPL</name>
<dbReference type="OrthoDB" id="2668416at2759"/>
<dbReference type="Pfam" id="PF13359">
    <property type="entry name" value="DDE_Tnp_4"/>
    <property type="match status" value="1"/>
</dbReference>
<gene>
    <name evidence="4" type="ORF">APLA_LOCUS12018</name>
</gene>
<dbReference type="InterPro" id="IPR027806">
    <property type="entry name" value="HARBI1_dom"/>
</dbReference>
<dbReference type="GO" id="GO:0046872">
    <property type="term" value="F:metal ion binding"/>
    <property type="evidence" value="ECO:0007669"/>
    <property type="project" value="UniProtKB-KW"/>
</dbReference>
<feature type="domain" description="DDE Tnp4" evidence="3">
    <location>
        <begin position="11"/>
        <end position="103"/>
    </location>
</feature>
<accession>A0A8S1AIU1</accession>
<protein>
    <recommendedName>
        <fullName evidence="3">DDE Tnp4 domain-containing protein</fullName>
    </recommendedName>
</protein>